<feature type="compositionally biased region" description="Basic and acidic residues" evidence="9">
    <location>
        <begin position="28"/>
        <end position="38"/>
    </location>
</feature>
<evidence type="ECO:0000256" key="9">
    <source>
        <dbReference type="SAM" id="MobiDB-lite"/>
    </source>
</evidence>
<evidence type="ECO:0000256" key="2">
    <source>
        <dbReference type="ARBA" id="ARBA00008807"/>
    </source>
</evidence>
<feature type="transmembrane region" description="Helical" evidence="10">
    <location>
        <begin position="235"/>
        <end position="254"/>
    </location>
</feature>
<feature type="region of interest" description="Disordered" evidence="9">
    <location>
        <begin position="1"/>
        <end position="47"/>
    </location>
</feature>
<feature type="transmembrane region" description="Helical" evidence="10">
    <location>
        <begin position="730"/>
        <end position="753"/>
    </location>
</feature>
<evidence type="ECO:0000256" key="7">
    <source>
        <dbReference type="ARBA" id="ARBA00022989"/>
    </source>
</evidence>
<dbReference type="NCBIfam" id="TIGR00727">
    <property type="entry name" value="ISP4_OPT"/>
    <property type="match status" value="1"/>
</dbReference>
<keyword evidence="8 10" id="KW-0472">Membrane</keyword>
<proteinExistence type="inferred from homology"/>
<dbReference type="GO" id="GO:0016020">
    <property type="term" value="C:membrane"/>
    <property type="evidence" value="ECO:0007669"/>
    <property type="project" value="UniProtKB-SubCell"/>
</dbReference>
<accession>A0A074W1M2</accession>
<organism evidence="11 12">
    <name type="scientific">Aureobasidium melanogenum (strain CBS 110374)</name>
    <name type="common">Aureobasidium pullulans var. melanogenum</name>
    <dbReference type="NCBI Taxonomy" id="1043003"/>
    <lineage>
        <taxon>Eukaryota</taxon>
        <taxon>Fungi</taxon>
        <taxon>Dikarya</taxon>
        <taxon>Ascomycota</taxon>
        <taxon>Pezizomycotina</taxon>
        <taxon>Dothideomycetes</taxon>
        <taxon>Dothideomycetidae</taxon>
        <taxon>Dothideales</taxon>
        <taxon>Saccotheciaceae</taxon>
        <taxon>Aureobasidium</taxon>
    </lineage>
</organism>
<keyword evidence="3" id="KW-0813">Transport</keyword>
<feature type="transmembrane region" description="Helical" evidence="10">
    <location>
        <begin position="275"/>
        <end position="300"/>
    </location>
</feature>
<protein>
    <submittedName>
        <fullName evidence="11">Small oligopeptide transporter, OPT family</fullName>
    </submittedName>
</protein>
<dbReference type="NCBIfam" id="TIGR00728">
    <property type="entry name" value="OPT_sfam"/>
    <property type="match status" value="1"/>
</dbReference>
<evidence type="ECO:0000256" key="5">
    <source>
        <dbReference type="ARBA" id="ARBA00022856"/>
    </source>
</evidence>
<dbReference type="GeneID" id="63920869"/>
<feature type="transmembrane region" description="Helical" evidence="10">
    <location>
        <begin position="501"/>
        <end position="521"/>
    </location>
</feature>
<dbReference type="GO" id="GO:0035673">
    <property type="term" value="F:oligopeptide transmembrane transporter activity"/>
    <property type="evidence" value="ECO:0007669"/>
    <property type="project" value="InterPro"/>
</dbReference>
<dbReference type="Proteomes" id="UP000030672">
    <property type="component" value="Unassembled WGS sequence"/>
</dbReference>
<sequence>MMNRIRRPFPVSRRDTDSVQLNTLEPQKTADDLDRKGAEVGVEADSPDIEHGHLQEIEVDVDKVLHDGEVKDVDANTSPYPEVRAVVPETDDPSMPLNTLRMWIVGIIWTMLGSGVNQFFSLRYPAVHIVSLVAELLAFPIGVALAHILPIYTLNLGPLGKWNINPDRHFNIKEHALITIMSNVTIGFASGSDASNMIQAAKKFYNFDLSAGLAVLMVLCTQLLGFGVAGLGSRWVVEPASIIWPGILGNCALLSTLHSKSNAIANGWKISRLRFFFLALLAAFVWYWFPGLLFPALSYFTWICWIAPNNAVVNQLFGMQTGLGMFPLTFDWSQVAYNTNPLLSPLSAALNVLAGFVFFFLIVTPGIFYTNKWYTGYLPMMTADVYDNSGASYNVTRVINPVTKRLDPEAYRAYSPPFLSATFAFVYGLSFASITAVLTHTYLWHGTEIWTALRGTRKLDIHGRLMKAYKPTPWYWYLIVLVIFTALSCVMVEIYDTDLPIYGVALALVIPAIYFIPCALIQGISNVDANQINVLSEFIGGYMFAGKPLANMIFKILSTAVVNQGIFFVQDMKLGHYLKLAPRTVFFAQGFAAVLGALTQTGVTLWMLGNIKDICSSTQSSSFTCPNGRTVFSSSVIWGLIGPDRLYSVGKRYSSLLHFFWIGALTPVITWYAYKKTGKKIFKDVNWPLFYVGTYNVPPATGINYTSWALVNWVFNGYIKKNFFAWWTKYNYVLAAAVDTGTAIAGIIIFFAVSYPGYSMPDWWGTTVFANTLDAVGVPNLSLPASGFFGPANGTWT</sequence>
<comment type="similarity">
    <text evidence="2">Belongs to the oligopeptide OPT transporter family.</text>
</comment>
<evidence type="ECO:0000256" key="4">
    <source>
        <dbReference type="ARBA" id="ARBA00022692"/>
    </source>
</evidence>
<evidence type="ECO:0000256" key="1">
    <source>
        <dbReference type="ARBA" id="ARBA00004141"/>
    </source>
</evidence>
<feature type="transmembrane region" description="Helical" evidence="10">
    <location>
        <begin position="656"/>
        <end position="674"/>
    </location>
</feature>
<keyword evidence="7 10" id="KW-1133">Transmembrane helix</keyword>
<evidence type="ECO:0000256" key="10">
    <source>
        <dbReference type="SAM" id="Phobius"/>
    </source>
</evidence>
<evidence type="ECO:0000256" key="3">
    <source>
        <dbReference type="ARBA" id="ARBA00022448"/>
    </source>
</evidence>
<evidence type="ECO:0000313" key="11">
    <source>
        <dbReference type="EMBL" id="KEQ66668.1"/>
    </source>
</evidence>
<feature type="transmembrane region" description="Helical" evidence="10">
    <location>
        <begin position="342"/>
        <end position="369"/>
    </location>
</feature>
<keyword evidence="4 10" id="KW-0812">Transmembrane</keyword>
<keyword evidence="6" id="KW-0653">Protein transport</keyword>
<reference evidence="11 12" key="1">
    <citation type="journal article" date="2014" name="BMC Genomics">
        <title>Genome sequencing of four Aureobasidium pullulans varieties: biotechnological potential, stress tolerance, and description of new species.</title>
        <authorList>
            <person name="Gostin Ar C."/>
            <person name="Ohm R.A."/>
            <person name="Kogej T."/>
            <person name="Sonjak S."/>
            <person name="Turk M."/>
            <person name="Zajc J."/>
            <person name="Zalar P."/>
            <person name="Grube M."/>
            <person name="Sun H."/>
            <person name="Han J."/>
            <person name="Sharma A."/>
            <person name="Chiniquy J."/>
            <person name="Ngan C.Y."/>
            <person name="Lipzen A."/>
            <person name="Barry K."/>
            <person name="Grigoriev I.V."/>
            <person name="Gunde-Cimerman N."/>
        </authorList>
    </citation>
    <scope>NUCLEOTIDE SEQUENCE [LARGE SCALE GENOMIC DNA]</scope>
    <source>
        <strain evidence="11 12">CBS 110374</strain>
    </source>
</reference>
<dbReference type="InterPro" id="IPR004813">
    <property type="entry name" value="OPT"/>
</dbReference>
<dbReference type="GO" id="GO:0015031">
    <property type="term" value="P:protein transport"/>
    <property type="evidence" value="ECO:0007669"/>
    <property type="project" value="UniProtKB-KW"/>
</dbReference>
<keyword evidence="5" id="KW-0571">Peptide transport</keyword>
<dbReference type="HOGENOM" id="CLU_004965_1_1_1"/>
<feature type="transmembrane region" description="Helical" evidence="10">
    <location>
        <begin position="102"/>
        <end position="120"/>
    </location>
</feature>
<feature type="transmembrane region" description="Helical" evidence="10">
    <location>
        <begin position="126"/>
        <end position="152"/>
    </location>
</feature>
<evidence type="ECO:0000256" key="8">
    <source>
        <dbReference type="ARBA" id="ARBA00023136"/>
    </source>
</evidence>
<feature type="transmembrane region" description="Helical" evidence="10">
    <location>
        <begin position="207"/>
        <end position="229"/>
    </location>
</feature>
<evidence type="ECO:0000256" key="6">
    <source>
        <dbReference type="ARBA" id="ARBA00022927"/>
    </source>
</evidence>
<feature type="transmembrane region" description="Helical" evidence="10">
    <location>
        <begin position="418"/>
        <end position="444"/>
    </location>
</feature>
<feature type="transmembrane region" description="Helical" evidence="10">
    <location>
        <begin position="474"/>
        <end position="495"/>
    </location>
</feature>
<dbReference type="Pfam" id="PF03169">
    <property type="entry name" value="OPT"/>
    <property type="match status" value="1"/>
</dbReference>
<dbReference type="RefSeq" id="XP_040883691.1">
    <property type="nucleotide sequence ID" value="XM_041027496.1"/>
</dbReference>
<gene>
    <name evidence="11" type="ORF">M437DRAFT_81149</name>
</gene>
<dbReference type="InterPro" id="IPR004648">
    <property type="entry name" value="Oligpept_transpt"/>
</dbReference>
<feature type="transmembrane region" description="Helical" evidence="10">
    <location>
        <begin position="580"/>
        <end position="598"/>
    </location>
</feature>
<dbReference type="AlphaFoldDB" id="A0A074W1M2"/>
<comment type="subcellular location">
    <subcellularLocation>
        <location evidence="1">Membrane</location>
        <topology evidence="1">Multi-pass membrane protein</topology>
    </subcellularLocation>
</comment>
<feature type="transmembrane region" description="Helical" evidence="10">
    <location>
        <begin position="312"/>
        <end position="330"/>
    </location>
</feature>
<name>A0A074W1M2_AURM1</name>
<dbReference type="EMBL" id="KL584825">
    <property type="protein sequence ID" value="KEQ66668.1"/>
    <property type="molecule type" value="Genomic_DNA"/>
</dbReference>
<keyword evidence="12" id="KW-1185">Reference proteome</keyword>
<dbReference type="PANTHER" id="PTHR22601">
    <property type="entry name" value="ISP4 LIKE PROTEIN"/>
    <property type="match status" value="1"/>
</dbReference>
<evidence type="ECO:0000313" key="12">
    <source>
        <dbReference type="Proteomes" id="UP000030672"/>
    </source>
</evidence>